<comment type="caution">
    <text evidence="2">The sequence shown here is derived from an EMBL/GenBank/DDBJ whole genome shotgun (WGS) entry which is preliminary data.</text>
</comment>
<organism evidence="2 3">
    <name type="scientific">Pseudoroseomonas cervicalis ATCC 49957</name>
    <dbReference type="NCBI Taxonomy" id="525371"/>
    <lineage>
        <taxon>Bacteria</taxon>
        <taxon>Pseudomonadati</taxon>
        <taxon>Pseudomonadota</taxon>
        <taxon>Alphaproteobacteria</taxon>
        <taxon>Acetobacterales</taxon>
        <taxon>Roseomonadaceae</taxon>
        <taxon>Roseomonas</taxon>
    </lineage>
</organism>
<name>D5RGC6_9PROT</name>
<sequence>MRRYPRLRADSDVWDRSVPPAPGALPCRQSVPRICASVAGSWCAPRWLRRSSPPDAPPAHNQWPRHLRRRPPARSSC</sequence>
<feature type="region of interest" description="Disordered" evidence="1">
    <location>
        <begin position="51"/>
        <end position="77"/>
    </location>
</feature>
<dbReference type="EMBL" id="ADVL01000033">
    <property type="protein sequence ID" value="EFH13640.1"/>
    <property type="molecule type" value="Genomic_DNA"/>
</dbReference>
<keyword evidence="3" id="KW-1185">Reference proteome</keyword>
<protein>
    <submittedName>
        <fullName evidence="2">Uncharacterized protein</fullName>
    </submittedName>
</protein>
<accession>D5RGC6</accession>
<feature type="compositionally biased region" description="Basic residues" evidence="1">
    <location>
        <begin position="63"/>
        <end position="77"/>
    </location>
</feature>
<dbReference type="Proteomes" id="UP000005324">
    <property type="component" value="Unassembled WGS sequence"/>
</dbReference>
<dbReference type="AlphaFoldDB" id="D5RGC6"/>
<reference evidence="2 3" key="1">
    <citation type="submission" date="2010-04" db="EMBL/GenBank/DDBJ databases">
        <authorList>
            <person name="Qin X."/>
            <person name="Bachman B."/>
            <person name="Battles P."/>
            <person name="Bell A."/>
            <person name="Bess C."/>
            <person name="Bickham C."/>
            <person name="Chaboub L."/>
            <person name="Chen D."/>
            <person name="Coyle M."/>
            <person name="Deiros D.R."/>
            <person name="Dinh H."/>
            <person name="Forbes L."/>
            <person name="Fowler G."/>
            <person name="Francisco L."/>
            <person name="Fu Q."/>
            <person name="Gubbala S."/>
            <person name="Hale W."/>
            <person name="Han Y."/>
            <person name="Hemphill L."/>
            <person name="Highlander S.K."/>
            <person name="Hirani K."/>
            <person name="Hogues M."/>
            <person name="Jackson L."/>
            <person name="Jakkamsetti A."/>
            <person name="Javaid M."/>
            <person name="Jiang H."/>
            <person name="Korchina V."/>
            <person name="Kovar C."/>
            <person name="Lara F."/>
            <person name="Lee S."/>
            <person name="Mata R."/>
            <person name="Mathew T."/>
            <person name="Moen C."/>
            <person name="Morales K."/>
            <person name="Munidasa M."/>
            <person name="Nazareth L."/>
            <person name="Ngo R."/>
            <person name="Nguyen L."/>
            <person name="Okwuonu G."/>
            <person name="Ongeri F."/>
            <person name="Patil S."/>
            <person name="Petrosino J."/>
            <person name="Pham C."/>
            <person name="Pham P."/>
            <person name="Pu L.-L."/>
            <person name="Puazo M."/>
            <person name="Raj R."/>
            <person name="Reid J."/>
            <person name="Rouhana J."/>
            <person name="Saada N."/>
            <person name="Shang Y."/>
            <person name="Simmons D."/>
            <person name="Thornton R."/>
            <person name="Warren J."/>
            <person name="Weissenberger G."/>
            <person name="Zhang J."/>
            <person name="Zhang L."/>
            <person name="Zhou C."/>
            <person name="Zhu D."/>
            <person name="Muzny D."/>
            <person name="Worley K."/>
            <person name="Gibbs R."/>
        </authorList>
    </citation>
    <scope>NUCLEOTIDE SEQUENCE [LARGE SCALE GENOMIC DNA]</scope>
    <source>
        <strain evidence="2 3">ATCC 49957</strain>
    </source>
</reference>
<proteinExistence type="predicted"/>
<gene>
    <name evidence="2" type="ORF">HMPREF0731_0135</name>
</gene>
<evidence type="ECO:0000313" key="3">
    <source>
        <dbReference type="Proteomes" id="UP000005324"/>
    </source>
</evidence>
<evidence type="ECO:0000256" key="1">
    <source>
        <dbReference type="SAM" id="MobiDB-lite"/>
    </source>
</evidence>
<evidence type="ECO:0000313" key="2">
    <source>
        <dbReference type="EMBL" id="EFH13640.1"/>
    </source>
</evidence>
<dbReference type="HOGENOM" id="CLU_2635791_0_0_5"/>